<feature type="non-terminal residue" evidence="1">
    <location>
        <position position="1"/>
    </location>
</feature>
<feature type="non-terminal residue" evidence="1">
    <location>
        <position position="36"/>
    </location>
</feature>
<organism evidence="1 2">
    <name type="scientific">Heterotrigona itama</name>
    <dbReference type="NCBI Taxonomy" id="395501"/>
    <lineage>
        <taxon>Eukaryota</taxon>
        <taxon>Metazoa</taxon>
        <taxon>Ecdysozoa</taxon>
        <taxon>Arthropoda</taxon>
        <taxon>Hexapoda</taxon>
        <taxon>Insecta</taxon>
        <taxon>Pterygota</taxon>
        <taxon>Neoptera</taxon>
        <taxon>Endopterygota</taxon>
        <taxon>Hymenoptera</taxon>
        <taxon>Apocrita</taxon>
        <taxon>Aculeata</taxon>
        <taxon>Apoidea</taxon>
        <taxon>Anthophila</taxon>
        <taxon>Apidae</taxon>
        <taxon>Heterotrigona</taxon>
    </lineage>
</organism>
<protein>
    <submittedName>
        <fullName evidence="1">Uncharacterized protein</fullName>
    </submittedName>
</protein>
<dbReference type="EMBL" id="CAJDYZ010008155">
    <property type="protein sequence ID" value="CAD1475083.1"/>
    <property type="molecule type" value="Genomic_DNA"/>
</dbReference>
<sequence>YINPSSYARSLFERKSKSYGVYESEFLIEALINTNH</sequence>
<dbReference type="AlphaFoldDB" id="A0A6V7H6I0"/>
<name>A0A6V7H6I0_9HYME</name>
<comment type="caution">
    <text evidence="1">The sequence shown here is derived from an EMBL/GenBank/DDBJ whole genome shotgun (WGS) entry which is preliminary data.</text>
</comment>
<keyword evidence="2" id="KW-1185">Reference proteome</keyword>
<dbReference type="Proteomes" id="UP000752696">
    <property type="component" value="Unassembled WGS sequence"/>
</dbReference>
<evidence type="ECO:0000313" key="2">
    <source>
        <dbReference type="Proteomes" id="UP000752696"/>
    </source>
</evidence>
<gene>
    <name evidence="1" type="ORF">MHI_LOCUS519603</name>
</gene>
<proteinExistence type="predicted"/>
<accession>A0A6V7H6I0</accession>
<evidence type="ECO:0000313" key="1">
    <source>
        <dbReference type="EMBL" id="CAD1475083.1"/>
    </source>
</evidence>
<reference evidence="1" key="1">
    <citation type="submission" date="2020-07" db="EMBL/GenBank/DDBJ databases">
        <authorList>
            <person name="Nazaruddin N."/>
        </authorList>
    </citation>
    <scope>NUCLEOTIDE SEQUENCE</scope>
</reference>